<dbReference type="AlphaFoldDB" id="A0A3S5FGQ9"/>
<proteinExistence type="predicted"/>
<name>A0A3S5FGQ9_9PLAT</name>
<accession>A0A3S5FGQ9</accession>
<organism evidence="2 3">
    <name type="scientific">Protopolystoma xenopodis</name>
    <dbReference type="NCBI Taxonomy" id="117903"/>
    <lineage>
        <taxon>Eukaryota</taxon>
        <taxon>Metazoa</taxon>
        <taxon>Spiralia</taxon>
        <taxon>Lophotrochozoa</taxon>
        <taxon>Platyhelminthes</taxon>
        <taxon>Monogenea</taxon>
        <taxon>Polyopisthocotylea</taxon>
        <taxon>Polystomatidea</taxon>
        <taxon>Polystomatidae</taxon>
        <taxon>Protopolystoma</taxon>
    </lineage>
</organism>
<evidence type="ECO:0000313" key="2">
    <source>
        <dbReference type="EMBL" id="VEL39748.1"/>
    </source>
</evidence>
<comment type="caution">
    <text evidence="2">The sequence shown here is derived from an EMBL/GenBank/DDBJ whole genome shotgun (WGS) entry which is preliminary data.</text>
</comment>
<dbReference type="InterPro" id="IPR055148">
    <property type="entry name" value="ZW10_C_2"/>
</dbReference>
<evidence type="ECO:0000313" key="3">
    <source>
        <dbReference type="Proteomes" id="UP000784294"/>
    </source>
</evidence>
<feature type="domain" description="ZW10 C-terminal helical" evidence="1">
    <location>
        <begin position="22"/>
        <end position="87"/>
    </location>
</feature>
<sequence>MQPNGKSALTSMTSLQFAFSEVKSASRLQGIISFLSSDSMSYVETELWALGMGPLAKKNYLMPDEIRSLVRAVYSDSPARTQFLQKLSSPSLLFRI</sequence>
<dbReference type="EMBL" id="CAAALY010262421">
    <property type="protein sequence ID" value="VEL39748.1"/>
    <property type="molecule type" value="Genomic_DNA"/>
</dbReference>
<dbReference type="Proteomes" id="UP000784294">
    <property type="component" value="Unassembled WGS sequence"/>
</dbReference>
<protein>
    <recommendedName>
        <fullName evidence="1">ZW10 C-terminal helical domain-containing protein</fullName>
    </recommendedName>
</protein>
<dbReference type="OrthoDB" id="534815at2759"/>
<reference evidence="2" key="1">
    <citation type="submission" date="2018-11" db="EMBL/GenBank/DDBJ databases">
        <authorList>
            <consortium name="Pathogen Informatics"/>
        </authorList>
    </citation>
    <scope>NUCLEOTIDE SEQUENCE</scope>
</reference>
<dbReference type="Gene3D" id="1.10.357.150">
    <property type="match status" value="1"/>
</dbReference>
<dbReference type="Pfam" id="PF22766">
    <property type="entry name" value="ZW10_C2"/>
    <property type="match status" value="1"/>
</dbReference>
<gene>
    <name evidence="2" type="ORF">PXEA_LOCUS33188</name>
</gene>
<dbReference type="InterPro" id="IPR046362">
    <property type="entry name" value="Zw10/DSL1_C_sf"/>
</dbReference>
<keyword evidence="3" id="KW-1185">Reference proteome</keyword>
<evidence type="ECO:0000259" key="1">
    <source>
        <dbReference type="Pfam" id="PF22766"/>
    </source>
</evidence>